<proteinExistence type="predicted"/>
<evidence type="ECO:0000313" key="2">
    <source>
        <dbReference type="Proteomes" id="UP000694044"/>
    </source>
</evidence>
<accession>A0A8T1V2V9</accession>
<dbReference type="EMBL" id="JAGDFM010001370">
    <property type="protein sequence ID" value="KAG7375261.1"/>
    <property type="molecule type" value="Genomic_DNA"/>
</dbReference>
<organism evidence="1 2">
    <name type="scientific">Phytophthora pseudosyringae</name>
    <dbReference type="NCBI Taxonomy" id="221518"/>
    <lineage>
        <taxon>Eukaryota</taxon>
        <taxon>Sar</taxon>
        <taxon>Stramenopiles</taxon>
        <taxon>Oomycota</taxon>
        <taxon>Peronosporomycetes</taxon>
        <taxon>Peronosporales</taxon>
        <taxon>Peronosporaceae</taxon>
        <taxon>Phytophthora</taxon>
    </lineage>
</organism>
<dbReference type="PANTHER" id="PTHR46586">
    <property type="entry name" value="ANKYRIN REPEAT-CONTAINING PROTEIN"/>
    <property type="match status" value="1"/>
</dbReference>
<gene>
    <name evidence="1" type="ORF">PHYPSEUDO_002215</name>
</gene>
<reference evidence="1" key="1">
    <citation type="submission" date="2021-02" db="EMBL/GenBank/DDBJ databases">
        <authorList>
            <person name="Palmer J.M."/>
        </authorList>
    </citation>
    <scope>NUCLEOTIDE SEQUENCE</scope>
    <source>
        <strain evidence="1">SCRP734</strain>
    </source>
</reference>
<protein>
    <recommendedName>
        <fullName evidence="3">Ankyrin repeat-containing domain</fullName>
    </recommendedName>
</protein>
<dbReference type="InterPro" id="IPR052050">
    <property type="entry name" value="SecEffector_AnkRepeat"/>
</dbReference>
<evidence type="ECO:0000313" key="1">
    <source>
        <dbReference type="EMBL" id="KAG7375261.1"/>
    </source>
</evidence>
<dbReference type="Proteomes" id="UP000694044">
    <property type="component" value="Unassembled WGS sequence"/>
</dbReference>
<name>A0A8T1V2V9_9STRA</name>
<keyword evidence="2" id="KW-1185">Reference proteome</keyword>
<comment type="caution">
    <text evidence="1">The sequence shown here is derived from an EMBL/GenBank/DDBJ whole genome shotgun (WGS) entry which is preliminary data.</text>
</comment>
<dbReference type="PANTHER" id="PTHR46586:SF3">
    <property type="entry name" value="ANKYRIN REPEAT-CONTAINING PROTEIN"/>
    <property type="match status" value="1"/>
</dbReference>
<dbReference type="OrthoDB" id="120303at2759"/>
<evidence type="ECO:0008006" key="3">
    <source>
        <dbReference type="Google" id="ProtNLM"/>
    </source>
</evidence>
<dbReference type="AlphaFoldDB" id="A0A8T1V2V9"/>
<sequence length="271" mass="30214">MTHRATRLTLHPCRAPTPSLECNEADEIPSLCCILVVCRNGSEVLRLPLVVEKLHEFLDWSMQWTLTQACKADLLFLARRIVAAQELQPLDSGLRLPGVRQWQFTEGVTSAVAAGNLALVELLSTRFHGCYVQSSVVEEAATLGRTEILQWLVRNRSDMRWTDREVAAAIRAGQFELAKWMKGKVATASIEMLERWAAPAAGKGDLEMLKWVCSLSTVVNPRTAVFEAVDNGHLEVVKWIMRQPDRNGQVLTEADADLTQIAVRNATLVEL</sequence>